<accession>A0A1G6YME9</accession>
<dbReference type="STRING" id="1285928.SAMN04487894_1169"/>
<protein>
    <submittedName>
        <fullName evidence="1">Uncharacterized protein</fullName>
    </submittedName>
</protein>
<name>A0A1G6YME9_NIADE</name>
<evidence type="ECO:0000313" key="2">
    <source>
        <dbReference type="Proteomes" id="UP000198757"/>
    </source>
</evidence>
<sequence>MRRSDHCQHNTVVLPGYLPLQPVISNQDDASLSLVFYKNKAIFPNKFCYYYANNNLR</sequence>
<organism evidence="1 2">
    <name type="scientific">Niabella drilacis (strain DSM 25811 / CCM 8410 / CCUG 62505 / LMG 26954 / E90)</name>
    <dbReference type="NCBI Taxonomy" id="1285928"/>
    <lineage>
        <taxon>Bacteria</taxon>
        <taxon>Pseudomonadati</taxon>
        <taxon>Bacteroidota</taxon>
        <taxon>Chitinophagia</taxon>
        <taxon>Chitinophagales</taxon>
        <taxon>Chitinophagaceae</taxon>
        <taxon>Niabella</taxon>
    </lineage>
</organism>
<keyword evidence="2" id="KW-1185">Reference proteome</keyword>
<dbReference type="EMBL" id="FMZO01000016">
    <property type="protein sequence ID" value="SDD90716.1"/>
    <property type="molecule type" value="Genomic_DNA"/>
</dbReference>
<gene>
    <name evidence="1" type="ORF">SAMN04487894_1169</name>
</gene>
<dbReference type="AlphaFoldDB" id="A0A1G6YME9"/>
<evidence type="ECO:0000313" key="1">
    <source>
        <dbReference type="EMBL" id="SDD90716.1"/>
    </source>
</evidence>
<reference evidence="2" key="1">
    <citation type="submission" date="2016-10" db="EMBL/GenBank/DDBJ databases">
        <authorList>
            <person name="Varghese N."/>
            <person name="Submissions S."/>
        </authorList>
    </citation>
    <scope>NUCLEOTIDE SEQUENCE [LARGE SCALE GENOMIC DNA]</scope>
    <source>
        <strain evidence="2">DSM 25811 / CCM 8410 / LMG 26954 / E90</strain>
    </source>
</reference>
<dbReference type="Proteomes" id="UP000198757">
    <property type="component" value="Unassembled WGS sequence"/>
</dbReference>
<proteinExistence type="predicted"/>